<evidence type="ECO:0000256" key="1">
    <source>
        <dbReference type="ARBA" id="ARBA00023002"/>
    </source>
</evidence>
<dbReference type="EMBL" id="BAABJM010000003">
    <property type="protein sequence ID" value="GAA5057765.1"/>
    <property type="molecule type" value="Genomic_DNA"/>
</dbReference>
<dbReference type="InterPro" id="IPR036291">
    <property type="entry name" value="NAD(P)-bd_dom_sf"/>
</dbReference>
<accession>A0ABP9KIB2</accession>
<evidence type="ECO:0000259" key="2">
    <source>
        <dbReference type="Pfam" id="PF03807"/>
    </source>
</evidence>
<gene>
    <name evidence="3" type="ORF">GCM10023318_36390</name>
</gene>
<dbReference type="InterPro" id="IPR051267">
    <property type="entry name" value="STEAP_metalloreductase"/>
</dbReference>
<proteinExistence type="predicted"/>
<dbReference type="SUPFAM" id="SSF51735">
    <property type="entry name" value="NAD(P)-binding Rossmann-fold domains"/>
    <property type="match status" value="1"/>
</dbReference>
<keyword evidence="4" id="KW-1185">Reference proteome</keyword>
<name>A0ABP9KIB2_9NOCA</name>
<keyword evidence="1" id="KW-0560">Oxidoreductase</keyword>
<comment type="caution">
    <text evidence="3">The sequence shown here is derived from an EMBL/GenBank/DDBJ whole genome shotgun (WGS) entry which is preliminary data.</text>
</comment>
<evidence type="ECO:0000313" key="3">
    <source>
        <dbReference type="EMBL" id="GAA5057765.1"/>
    </source>
</evidence>
<dbReference type="PANTHER" id="PTHR14239">
    <property type="entry name" value="DUDULIN-RELATED"/>
    <property type="match status" value="1"/>
</dbReference>
<dbReference type="Gene3D" id="3.40.50.720">
    <property type="entry name" value="NAD(P)-binding Rossmann-like Domain"/>
    <property type="match status" value="1"/>
</dbReference>
<reference evidence="4" key="1">
    <citation type="journal article" date="2019" name="Int. J. Syst. Evol. Microbiol.">
        <title>The Global Catalogue of Microorganisms (GCM) 10K type strain sequencing project: providing services to taxonomists for standard genome sequencing and annotation.</title>
        <authorList>
            <consortium name="The Broad Institute Genomics Platform"/>
            <consortium name="The Broad Institute Genome Sequencing Center for Infectious Disease"/>
            <person name="Wu L."/>
            <person name="Ma J."/>
        </authorList>
    </citation>
    <scope>NUCLEOTIDE SEQUENCE [LARGE SCALE GENOMIC DNA]</scope>
    <source>
        <strain evidence="4">JCM 18298</strain>
    </source>
</reference>
<dbReference type="Pfam" id="PF03807">
    <property type="entry name" value="F420_oxidored"/>
    <property type="match status" value="1"/>
</dbReference>
<dbReference type="InterPro" id="IPR028939">
    <property type="entry name" value="P5C_Rdtase_cat_N"/>
</dbReference>
<organism evidence="3 4">
    <name type="scientific">Nocardia callitridis</name>
    <dbReference type="NCBI Taxonomy" id="648753"/>
    <lineage>
        <taxon>Bacteria</taxon>
        <taxon>Bacillati</taxon>
        <taxon>Actinomycetota</taxon>
        <taxon>Actinomycetes</taxon>
        <taxon>Mycobacteriales</taxon>
        <taxon>Nocardiaceae</taxon>
        <taxon>Nocardia</taxon>
    </lineage>
</organism>
<sequence>MRIGILGTGMLATALGGRWARAGHEVVVAGRSLTKAEVLAGRLGDNGRAATAREAVLGADAVLLAVAWTGIDDILRSAGAPAGTFAGTTLIDPTNAVDHGIGVLRTPPGSSGAQDIADRAVGAHVVKAFHLFPAEQWSDATKPPVTVAICGDHPQALATTEALVRDAGSRPAVLGPLNRARQLEEAAGFVIGLTFRGFDPRDAVPHGVIRAG</sequence>
<evidence type="ECO:0000313" key="4">
    <source>
        <dbReference type="Proteomes" id="UP001500603"/>
    </source>
</evidence>
<dbReference type="Proteomes" id="UP001500603">
    <property type="component" value="Unassembled WGS sequence"/>
</dbReference>
<dbReference type="PANTHER" id="PTHR14239:SF10">
    <property type="entry name" value="REDUCTASE"/>
    <property type="match status" value="1"/>
</dbReference>
<protein>
    <submittedName>
        <fullName evidence="3">NAD(P)-binding domain-containing protein</fullName>
    </submittedName>
</protein>
<feature type="domain" description="Pyrroline-5-carboxylate reductase catalytic N-terminal" evidence="2">
    <location>
        <begin position="2"/>
        <end position="95"/>
    </location>
</feature>